<dbReference type="InterPro" id="IPR015943">
    <property type="entry name" value="WD40/YVTN_repeat-like_dom_sf"/>
</dbReference>
<evidence type="ECO:0000256" key="11">
    <source>
        <dbReference type="PROSITE-ProRule" id="PRU00221"/>
    </source>
</evidence>
<name>A0A0L0RVL4_ALLM3</name>
<accession>A0A0L0RVL4</accession>
<dbReference type="InterPro" id="IPR020472">
    <property type="entry name" value="WD40_PAC1"/>
</dbReference>
<dbReference type="PANTHER" id="PTHR46027:SF1">
    <property type="entry name" value="PEROXISOMAL TARGETING SIGNAL 2 RECEPTOR"/>
    <property type="match status" value="1"/>
</dbReference>
<dbReference type="VEuPathDB" id="FungiDB:AMAG_00174"/>
<evidence type="ECO:0000256" key="3">
    <source>
        <dbReference type="ARBA" id="ARBA00022448"/>
    </source>
</evidence>
<evidence type="ECO:0000256" key="5">
    <source>
        <dbReference type="ARBA" id="ARBA00022574"/>
    </source>
</evidence>
<dbReference type="PANTHER" id="PTHR46027">
    <property type="entry name" value="PEROXISOMAL TARGETING SIGNAL 2 RECEPTOR"/>
    <property type="match status" value="1"/>
</dbReference>
<reference evidence="12 13" key="1">
    <citation type="submission" date="2009-11" db="EMBL/GenBank/DDBJ databases">
        <title>Annotation of Allomyces macrogynus ATCC 38327.</title>
        <authorList>
            <consortium name="The Broad Institute Genome Sequencing Platform"/>
            <person name="Russ C."/>
            <person name="Cuomo C."/>
            <person name="Burger G."/>
            <person name="Gray M.W."/>
            <person name="Holland P.W.H."/>
            <person name="King N."/>
            <person name="Lang F.B.F."/>
            <person name="Roger A.J."/>
            <person name="Ruiz-Trillo I."/>
            <person name="Young S.K."/>
            <person name="Zeng Q."/>
            <person name="Gargeya S."/>
            <person name="Fitzgerald M."/>
            <person name="Haas B."/>
            <person name="Abouelleil A."/>
            <person name="Alvarado L."/>
            <person name="Arachchi H.M."/>
            <person name="Berlin A."/>
            <person name="Chapman S.B."/>
            <person name="Gearin G."/>
            <person name="Goldberg J."/>
            <person name="Griggs A."/>
            <person name="Gujja S."/>
            <person name="Hansen M."/>
            <person name="Heiman D."/>
            <person name="Howarth C."/>
            <person name="Larimer J."/>
            <person name="Lui A."/>
            <person name="MacDonald P.J.P."/>
            <person name="McCowen C."/>
            <person name="Montmayeur A."/>
            <person name="Murphy C."/>
            <person name="Neiman D."/>
            <person name="Pearson M."/>
            <person name="Priest M."/>
            <person name="Roberts A."/>
            <person name="Saif S."/>
            <person name="Shea T."/>
            <person name="Sisk P."/>
            <person name="Stolte C."/>
            <person name="Sykes S."/>
            <person name="Wortman J."/>
            <person name="Nusbaum C."/>
            <person name="Birren B."/>
        </authorList>
    </citation>
    <scope>NUCLEOTIDE SEQUENCE [LARGE SCALE GENOMIC DNA]</scope>
    <source>
        <strain evidence="12 13">ATCC 38327</strain>
    </source>
</reference>
<dbReference type="SMART" id="SM00320">
    <property type="entry name" value="WD40"/>
    <property type="match status" value="6"/>
</dbReference>
<evidence type="ECO:0000256" key="1">
    <source>
        <dbReference type="ARBA" id="ARBA00004253"/>
    </source>
</evidence>
<keyword evidence="8" id="KW-0576">Peroxisome</keyword>
<dbReference type="InterPro" id="IPR044536">
    <property type="entry name" value="PEX7"/>
</dbReference>
<dbReference type="GO" id="GO:0005053">
    <property type="term" value="F:peroxisome matrix targeting signal-2 binding"/>
    <property type="evidence" value="ECO:0007669"/>
    <property type="project" value="InterPro"/>
</dbReference>
<keyword evidence="5 11" id="KW-0853">WD repeat</keyword>
<keyword evidence="6" id="KW-0677">Repeat</keyword>
<organism evidence="12 13">
    <name type="scientific">Allomyces macrogynus (strain ATCC 38327)</name>
    <name type="common">Allomyces javanicus var. macrogynus</name>
    <dbReference type="NCBI Taxonomy" id="578462"/>
    <lineage>
        <taxon>Eukaryota</taxon>
        <taxon>Fungi</taxon>
        <taxon>Fungi incertae sedis</taxon>
        <taxon>Blastocladiomycota</taxon>
        <taxon>Blastocladiomycetes</taxon>
        <taxon>Blastocladiales</taxon>
        <taxon>Blastocladiaceae</taxon>
        <taxon>Allomyces</taxon>
    </lineage>
</organism>
<dbReference type="Pfam" id="PF00400">
    <property type="entry name" value="WD40"/>
    <property type="match status" value="4"/>
</dbReference>
<comment type="similarity">
    <text evidence="9">Belongs to the WD repeat peroxin-7 family.</text>
</comment>
<evidence type="ECO:0000313" key="12">
    <source>
        <dbReference type="EMBL" id="KNE54179.1"/>
    </source>
</evidence>
<feature type="repeat" description="WD" evidence="11">
    <location>
        <begin position="92"/>
        <end position="105"/>
    </location>
</feature>
<evidence type="ECO:0000256" key="8">
    <source>
        <dbReference type="ARBA" id="ARBA00023140"/>
    </source>
</evidence>
<dbReference type="GO" id="GO:0016558">
    <property type="term" value="P:protein import into peroxisome matrix"/>
    <property type="evidence" value="ECO:0007669"/>
    <property type="project" value="InterPro"/>
</dbReference>
<dbReference type="SUPFAM" id="SSF50978">
    <property type="entry name" value="WD40 repeat-like"/>
    <property type="match status" value="1"/>
</dbReference>
<dbReference type="OMA" id="FHEHRRE"/>
<dbReference type="GO" id="GO:0005829">
    <property type="term" value="C:cytosol"/>
    <property type="evidence" value="ECO:0007669"/>
    <property type="project" value="UniProtKB-SubCell"/>
</dbReference>
<evidence type="ECO:0000256" key="7">
    <source>
        <dbReference type="ARBA" id="ARBA00022927"/>
    </source>
</evidence>
<dbReference type="GO" id="GO:0005782">
    <property type="term" value="C:peroxisomal matrix"/>
    <property type="evidence" value="ECO:0007669"/>
    <property type="project" value="UniProtKB-SubCell"/>
</dbReference>
<comment type="subcellular location">
    <subcellularLocation>
        <location evidence="2">Cytoplasm</location>
        <location evidence="2">Cytosol</location>
    </subcellularLocation>
    <subcellularLocation>
        <location evidence="1">Peroxisome matrix</location>
    </subcellularLocation>
</comment>
<dbReference type="OrthoDB" id="273771at2759"/>
<evidence type="ECO:0000313" key="13">
    <source>
        <dbReference type="Proteomes" id="UP000054350"/>
    </source>
</evidence>
<dbReference type="InterPro" id="IPR019775">
    <property type="entry name" value="WD40_repeat_CS"/>
</dbReference>
<dbReference type="InterPro" id="IPR001680">
    <property type="entry name" value="WD40_rpt"/>
</dbReference>
<dbReference type="EMBL" id="GG745328">
    <property type="protein sequence ID" value="KNE54179.1"/>
    <property type="molecule type" value="Genomic_DNA"/>
</dbReference>
<evidence type="ECO:0000256" key="9">
    <source>
        <dbReference type="ARBA" id="ARBA00024017"/>
    </source>
</evidence>
<dbReference type="AlphaFoldDB" id="A0A0L0RVL4"/>
<sequence length="347" mass="37576">MNPPPGPPAANAPPPLYSFRTPQYQGYAVEFSPFFENRLAVASAANFGIVGNGRLWILDMPPQPGALAPQTHFDTQDGLYDLAWSELNEFQLVTGSGDGSIKLWDTTLTEFPISGWHEHAREVFAVHWNQVAKDSFASASWDSSIKIWSPSHPSSLATLTGHTECVYAATWSPSAATTLASGSGDRTLRVWDTRHPTAPTASVRAHAHDVLSVDWDKYRPYILYTASADRDVSVWDARRLDGPVAHAGSHRFPARRVKASPHVPGRAASVAYDMTASVWDVAIDAVAPVQAPTAGGAVAGVSRHVWMSGVHTEFVLGCDWSLFHRGRLATCGWDGLVAVHQLPPPIA</sequence>
<feature type="repeat" description="WD" evidence="11">
    <location>
        <begin position="203"/>
        <end position="236"/>
    </location>
</feature>
<evidence type="ECO:0000256" key="4">
    <source>
        <dbReference type="ARBA" id="ARBA00022490"/>
    </source>
</evidence>
<proteinExistence type="inferred from homology"/>
<feature type="repeat" description="WD" evidence="11">
    <location>
        <begin position="159"/>
        <end position="194"/>
    </location>
</feature>
<evidence type="ECO:0000256" key="2">
    <source>
        <dbReference type="ARBA" id="ARBA00004514"/>
    </source>
</evidence>
<keyword evidence="3" id="KW-0813">Transport</keyword>
<gene>
    <name evidence="12" type="ORF">AMAG_00174</name>
</gene>
<evidence type="ECO:0000256" key="10">
    <source>
        <dbReference type="ARBA" id="ARBA00032565"/>
    </source>
</evidence>
<reference evidence="13" key="2">
    <citation type="submission" date="2009-11" db="EMBL/GenBank/DDBJ databases">
        <title>The Genome Sequence of Allomyces macrogynus strain ATCC 38327.</title>
        <authorList>
            <consortium name="The Broad Institute Genome Sequencing Platform"/>
            <person name="Russ C."/>
            <person name="Cuomo C."/>
            <person name="Shea T."/>
            <person name="Young S.K."/>
            <person name="Zeng Q."/>
            <person name="Koehrsen M."/>
            <person name="Haas B."/>
            <person name="Borodovsky M."/>
            <person name="Guigo R."/>
            <person name="Alvarado L."/>
            <person name="Berlin A."/>
            <person name="Borenstein D."/>
            <person name="Chen Z."/>
            <person name="Engels R."/>
            <person name="Freedman E."/>
            <person name="Gellesch M."/>
            <person name="Goldberg J."/>
            <person name="Griggs A."/>
            <person name="Gujja S."/>
            <person name="Heiman D."/>
            <person name="Hepburn T."/>
            <person name="Howarth C."/>
            <person name="Jen D."/>
            <person name="Larson L."/>
            <person name="Lewis B."/>
            <person name="Mehta T."/>
            <person name="Park D."/>
            <person name="Pearson M."/>
            <person name="Roberts A."/>
            <person name="Saif S."/>
            <person name="Shenoy N."/>
            <person name="Sisk P."/>
            <person name="Stolte C."/>
            <person name="Sykes S."/>
            <person name="Walk T."/>
            <person name="White J."/>
            <person name="Yandava C."/>
            <person name="Burger G."/>
            <person name="Gray M.W."/>
            <person name="Holland P.W.H."/>
            <person name="King N."/>
            <person name="Lang F.B.F."/>
            <person name="Roger A.J."/>
            <person name="Ruiz-Trillo I."/>
            <person name="Lander E."/>
            <person name="Nusbaum C."/>
        </authorList>
    </citation>
    <scope>NUCLEOTIDE SEQUENCE [LARGE SCALE GENOMIC DNA]</scope>
    <source>
        <strain evidence="13">ATCC 38327</strain>
    </source>
</reference>
<dbReference type="PROSITE" id="PS50082">
    <property type="entry name" value="WD_REPEATS_2"/>
    <property type="match status" value="4"/>
</dbReference>
<dbReference type="Proteomes" id="UP000054350">
    <property type="component" value="Unassembled WGS sequence"/>
</dbReference>
<keyword evidence="4" id="KW-0963">Cytoplasm</keyword>
<dbReference type="STRING" id="578462.A0A0L0RVL4"/>
<keyword evidence="13" id="KW-1185">Reference proteome</keyword>
<evidence type="ECO:0000256" key="6">
    <source>
        <dbReference type="ARBA" id="ARBA00022737"/>
    </source>
</evidence>
<dbReference type="PROSITE" id="PS50294">
    <property type="entry name" value="WD_REPEATS_REGION"/>
    <property type="match status" value="2"/>
</dbReference>
<dbReference type="eggNOG" id="KOG0277">
    <property type="taxonomic scope" value="Eukaryota"/>
</dbReference>
<dbReference type="InterPro" id="IPR036322">
    <property type="entry name" value="WD40_repeat_dom_sf"/>
</dbReference>
<dbReference type="PRINTS" id="PR00320">
    <property type="entry name" value="GPROTEINBRPT"/>
</dbReference>
<protein>
    <recommendedName>
        <fullName evidence="10">Peroxin-7</fullName>
    </recommendedName>
</protein>
<dbReference type="PROSITE" id="PS00678">
    <property type="entry name" value="WD_REPEATS_1"/>
    <property type="match status" value="1"/>
</dbReference>
<keyword evidence="7" id="KW-0653">Protein transport</keyword>
<feature type="repeat" description="WD" evidence="11">
    <location>
        <begin position="116"/>
        <end position="158"/>
    </location>
</feature>
<dbReference type="Gene3D" id="2.130.10.10">
    <property type="entry name" value="YVTN repeat-like/Quinoprotein amine dehydrogenase"/>
    <property type="match status" value="1"/>
</dbReference>